<protein>
    <submittedName>
        <fullName evidence="2">Uncharacterized protein</fullName>
    </submittedName>
</protein>
<evidence type="ECO:0000313" key="3">
    <source>
        <dbReference type="Proteomes" id="UP000222824"/>
    </source>
</evidence>
<feature type="compositionally biased region" description="Acidic residues" evidence="1">
    <location>
        <begin position="8"/>
        <end position="27"/>
    </location>
</feature>
<dbReference type="OrthoDB" id="275136at2157"/>
<dbReference type="RefSeq" id="WP_099254353.1">
    <property type="nucleotide sequence ID" value="NZ_NHOA01000023.1"/>
</dbReference>
<proteinExistence type="predicted"/>
<feature type="region of interest" description="Disordered" evidence="1">
    <location>
        <begin position="1"/>
        <end position="40"/>
    </location>
</feature>
<reference evidence="2 3" key="1">
    <citation type="journal article" date="2014" name="Front. Microbiol.">
        <title>Population and genomic analysis of the genus Halorubrum.</title>
        <authorList>
            <person name="Fullmer M.S."/>
            <person name="Soucy S.M."/>
            <person name="Swithers K.S."/>
            <person name="Makkay A.M."/>
            <person name="Wheeler R."/>
            <person name="Ventosa A."/>
            <person name="Gogarten J.P."/>
            <person name="Papke R.T."/>
        </authorList>
    </citation>
    <scope>NUCLEOTIDE SEQUENCE [LARGE SCALE GENOMIC DNA]</scope>
    <source>
        <strain evidence="2 3">C49</strain>
    </source>
</reference>
<gene>
    <name evidence="2" type="ORF">DJ69_03625</name>
</gene>
<name>A0A2G1WM41_9EURY</name>
<evidence type="ECO:0000313" key="2">
    <source>
        <dbReference type="EMBL" id="PHQ39919.1"/>
    </source>
</evidence>
<evidence type="ECO:0000256" key="1">
    <source>
        <dbReference type="SAM" id="MobiDB-lite"/>
    </source>
</evidence>
<keyword evidence="3" id="KW-1185">Reference proteome</keyword>
<dbReference type="Proteomes" id="UP000222824">
    <property type="component" value="Unassembled WGS sequence"/>
</dbReference>
<dbReference type="EMBL" id="NHOA01000023">
    <property type="protein sequence ID" value="PHQ39919.1"/>
    <property type="molecule type" value="Genomic_DNA"/>
</dbReference>
<dbReference type="AlphaFoldDB" id="A0A2G1WM41"/>
<accession>A0A2G1WM41</accession>
<comment type="caution">
    <text evidence="2">The sequence shown here is derived from an EMBL/GenBank/DDBJ whole genome shotgun (WGS) entry which is preliminary data.</text>
</comment>
<sequence length="100" mass="11526">MTDAFSDTLDDELEEEADDTDAEDATEEFISRSNSDGAVRDRTVGFGVSEEMHYLYRELSDSDEVDADLRKQFRDQIERMASRHPDVAERARLKYAIDNE</sequence>
<organism evidence="2 3">
    <name type="scientific">Halorubrum persicum</name>
    <dbReference type="NCBI Taxonomy" id="1383844"/>
    <lineage>
        <taxon>Archaea</taxon>
        <taxon>Methanobacteriati</taxon>
        <taxon>Methanobacteriota</taxon>
        <taxon>Stenosarchaea group</taxon>
        <taxon>Halobacteria</taxon>
        <taxon>Halobacteriales</taxon>
        <taxon>Haloferacaceae</taxon>
        <taxon>Halorubrum</taxon>
    </lineage>
</organism>